<dbReference type="AlphaFoldDB" id="A0A2T9JJ14"/>
<keyword evidence="3" id="KW-1185">Reference proteome</keyword>
<comment type="caution">
    <text evidence="2">The sequence shown here is derived from an EMBL/GenBank/DDBJ whole genome shotgun (WGS) entry which is preliminary data.</text>
</comment>
<dbReference type="Proteomes" id="UP000244913">
    <property type="component" value="Unassembled WGS sequence"/>
</dbReference>
<evidence type="ECO:0000256" key="1">
    <source>
        <dbReference type="SAM" id="Phobius"/>
    </source>
</evidence>
<organism evidence="2 3">
    <name type="scientific">Caulobacter radicis</name>
    <dbReference type="NCBI Taxonomy" id="2172650"/>
    <lineage>
        <taxon>Bacteria</taxon>
        <taxon>Pseudomonadati</taxon>
        <taxon>Pseudomonadota</taxon>
        <taxon>Alphaproteobacteria</taxon>
        <taxon>Caulobacterales</taxon>
        <taxon>Caulobacteraceae</taxon>
        <taxon>Caulobacter</taxon>
    </lineage>
</organism>
<keyword evidence="1" id="KW-0472">Membrane</keyword>
<gene>
    <name evidence="2" type="ORF">DDF65_08960</name>
</gene>
<reference evidence="2 3" key="1">
    <citation type="submission" date="2018-04" db="EMBL/GenBank/DDBJ databases">
        <title>The genome sequence of Caulobacter sp. 736.</title>
        <authorList>
            <person name="Gao J."/>
            <person name="Sun J."/>
        </authorList>
    </citation>
    <scope>NUCLEOTIDE SEQUENCE [LARGE SCALE GENOMIC DNA]</scope>
    <source>
        <strain evidence="2 3">736</strain>
    </source>
</reference>
<keyword evidence="1" id="KW-0812">Transmembrane</keyword>
<feature type="transmembrane region" description="Helical" evidence="1">
    <location>
        <begin position="23"/>
        <end position="44"/>
    </location>
</feature>
<evidence type="ECO:0000313" key="3">
    <source>
        <dbReference type="Proteomes" id="UP000244913"/>
    </source>
</evidence>
<sequence>MEEVWPGLIEALVEEKPRRRARLLWTTLAWVNIPWIGGSAFLALSPDGQQQPYRLVVFLACAAYTLVPSLLFVLAYGLWLAMGRRRRVAPRSPLQLNG</sequence>
<evidence type="ECO:0000313" key="2">
    <source>
        <dbReference type="EMBL" id="PVM83668.1"/>
    </source>
</evidence>
<feature type="transmembrane region" description="Helical" evidence="1">
    <location>
        <begin position="56"/>
        <end position="81"/>
    </location>
</feature>
<accession>A0A2T9JJ14</accession>
<name>A0A2T9JJ14_9CAUL</name>
<dbReference type="RefSeq" id="WP_116566508.1">
    <property type="nucleotide sequence ID" value="NZ_QDKP01000029.1"/>
</dbReference>
<proteinExistence type="predicted"/>
<dbReference type="EMBL" id="QDKP01000029">
    <property type="protein sequence ID" value="PVM83668.1"/>
    <property type="molecule type" value="Genomic_DNA"/>
</dbReference>
<protein>
    <submittedName>
        <fullName evidence="2">Uncharacterized protein</fullName>
    </submittedName>
</protein>
<keyword evidence="1" id="KW-1133">Transmembrane helix</keyword>